<gene>
    <name evidence="2" type="ORF">PQU98_03295</name>
</gene>
<reference evidence="2 3" key="1">
    <citation type="submission" date="2023-01" db="EMBL/GenBank/DDBJ databases">
        <title>Novel species of the genus Asticcacaulis isolated from rivers.</title>
        <authorList>
            <person name="Lu H."/>
        </authorList>
    </citation>
    <scope>NUCLEOTIDE SEQUENCE [LARGE SCALE GENOMIC DNA]</scope>
    <source>
        <strain evidence="2 3">LKC15W</strain>
    </source>
</reference>
<evidence type="ECO:0000313" key="2">
    <source>
        <dbReference type="EMBL" id="MDC7675139.1"/>
    </source>
</evidence>
<feature type="region of interest" description="Disordered" evidence="1">
    <location>
        <begin position="184"/>
        <end position="213"/>
    </location>
</feature>
<proteinExistence type="predicted"/>
<dbReference type="RefSeq" id="WP_272743451.1">
    <property type="nucleotide sequence ID" value="NZ_JAQQKV010000001.1"/>
</dbReference>
<organism evidence="2 3">
    <name type="scientific">Asticcacaulis machinosus</name>
    <dbReference type="NCBI Taxonomy" id="2984211"/>
    <lineage>
        <taxon>Bacteria</taxon>
        <taxon>Pseudomonadati</taxon>
        <taxon>Pseudomonadota</taxon>
        <taxon>Alphaproteobacteria</taxon>
        <taxon>Caulobacterales</taxon>
        <taxon>Caulobacteraceae</taxon>
        <taxon>Asticcacaulis</taxon>
    </lineage>
</organism>
<accession>A0ABT5HFU8</accession>
<dbReference type="InterPro" id="IPR036866">
    <property type="entry name" value="RibonucZ/Hydroxyglut_hydro"/>
</dbReference>
<name>A0ABT5HFU8_9CAUL</name>
<evidence type="ECO:0000256" key="1">
    <source>
        <dbReference type="SAM" id="MobiDB-lite"/>
    </source>
</evidence>
<dbReference type="Proteomes" id="UP001218579">
    <property type="component" value="Unassembled WGS sequence"/>
</dbReference>
<dbReference type="SUPFAM" id="SSF56281">
    <property type="entry name" value="Metallo-hydrolase/oxidoreductase"/>
    <property type="match status" value="1"/>
</dbReference>
<comment type="caution">
    <text evidence="2">The sequence shown here is derived from an EMBL/GenBank/DDBJ whole genome shotgun (WGS) entry which is preliminary data.</text>
</comment>
<dbReference type="EMBL" id="JAQQKV010000001">
    <property type="protein sequence ID" value="MDC7675139.1"/>
    <property type="molecule type" value="Genomic_DNA"/>
</dbReference>
<sequence>MKLPKMITSLPRGLVVLWHRHVRKSKSKIIGIREMMMEYLFFEQSQRPVGQGGFHFGAIHEIARDTTQDVFSADFIFTWAYDCGSNQSDALTREINAVSCSRLDVLFLSHLDKDHVSGVDELLLKAPAKTVVLPYLSDTDWLFYLGRGINDGAISGNFISLVSDPLQWFMDRGTEEIIYMTAASDDDDGPGFEDGPTDPSPSGEGRRDLKAGSAQLEWTRRPTKVAERQIIAEGTSSRIVARQVPARATAAIVVGGNVVNWVLSPFAFRPSKAKMKVFEAKLVQKFGTKSRTEIAGLARSPAGREQLRECYDATLADNNLHSMALYSGPIHPVKTYHLSTAELGSFEGNALNPAWISTGDYDASVAKRRNSLIKYYHRYSSMVGQLCLPHHGATPSFHADLVEAYPNLEHTIVAVGPNTYKHPGVEVEAFIAGKPQIDFIRVDQNPNTGFTTTVMIHG</sequence>
<dbReference type="Gene3D" id="3.60.15.10">
    <property type="entry name" value="Ribonuclease Z/Hydroxyacylglutathione hydrolase-like"/>
    <property type="match status" value="1"/>
</dbReference>
<keyword evidence="3" id="KW-1185">Reference proteome</keyword>
<protein>
    <submittedName>
        <fullName evidence="2">MBL fold metallo-hydrolase</fullName>
    </submittedName>
</protein>
<evidence type="ECO:0000313" key="3">
    <source>
        <dbReference type="Proteomes" id="UP001218579"/>
    </source>
</evidence>